<evidence type="ECO:0000313" key="4">
    <source>
        <dbReference type="Proteomes" id="UP001586593"/>
    </source>
</evidence>
<accession>A0ABR3XNT5</accession>
<sequence>MSGAEIIGLISGIVSLVDASIKVYHAARNTGDLPPSFADAASRLPLVRDTLITAQHGLAETPPESGATREALRSVLDACAEKARALDEIFLAVMAPPGASRLRRYRLAVKSMSKSGRVEKLTAGILADLQVLAGNHAIRAATREEIEMLLREATAPQIVDGRGRIRGGEGASVMFRNTGWGHQVVHSGDGDQNLNTGRGSQVNGVFHGPFHFTPR</sequence>
<protein>
    <recommendedName>
        <fullName evidence="2">NACHT-NTPase and P-loop NTPases N-terminal domain-containing protein</fullName>
    </recommendedName>
</protein>
<dbReference type="Proteomes" id="UP001586593">
    <property type="component" value="Unassembled WGS sequence"/>
</dbReference>
<dbReference type="Pfam" id="PF17107">
    <property type="entry name" value="SesA"/>
    <property type="match status" value="1"/>
</dbReference>
<feature type="domain" description="NACHT-NTPase and P-loop NTPases N-terminal" evidence="2">
    <location>
        <begin position="10"/>
        <end position="132"/>
    </location>
</feature>
<reference evidence="3 4" key="1">
    <citation type="journal article" date="2024" name="Commun. Biol.">
        <title>Comparative genomic analysis of thermophilic fungi reveals convergent evolutionary adaptations and gene losses.</title>
        <authorList>
            <person name="Steindorff A.S."/>
            <person name="Aguilar-Pontes M.V."/>
            <person name="Robinson A.J."/>
            <person name="Andreopoulos B."/>
            <person name="LaButti K."/>
            <person name="Kuo A."/>
            <person name="Mondo S."/>
            <person name="Riley R."/>
            <person name="Otillar R."/>
            <person name="Haridas S."/>
            <person name="Lipzen A."/>
            <person name="Grimwood J."/>
            <person name="Schmutz J."/>
            <person name="Clum A."/>
            <person name="Reid I.D."/>
            <person name="Moisan M.C."/>
            <person name="Butler G."/>
            <person name="Nguyen T.T.M."/>
            <person name="Dewar K."/>
            <person name="Conant G."/>
            <person name="Drula E."/>
            <person name="Henrissat B."/>
            <person name="Hansel C."/>
            <person name="Singer S."/>
            <person name="Hutchinson M.I."/>
            <person name="de Vries R.P."/>
            <person name="Natvig D.O."/>
            <person name="Powell A.J."/>
            <person name="Tsang A."/>
            <person name="Grigoriev I.V."/>
        </authorList>
    </citation>
    <scope>NUCLEOTIDE SEQUENCE [LARGE SCALE GENOMIC DNA]</scope>
    <source>
        <strain evidence="3 4">ATCC 24622</strain>
    </source>
</reference>
<feature type="compositionally biased region" description="Polar residues" evidence="1">
    <location>
        <begin position="192"/>
        <end position="203"/>
    </location>
</feature>
<evidence type="ECO:0000313" key="3">
    <source>
        <dbReference type="EMBL" id="KAL1877364.1"/>
    </source>
</evidence>
<name>A0ABR3XNT5_9PEZI</name>
<organism evidence="3 4">
    <name type="scientific">Phialemonium thermophilum</name>
    <dbReference type="NCBI Taxonomy" id="223376"/>
    <lineage>
        <taxon>Eukaryota</taxon>
        <taxon>Fungi</taxon>
        <taxon>Dikarya</taxon>
        <taxon>Ascomycota</taxon>
        <taxon>Pezizomycotina</taxon>
        <taxon>Sordariomycetes</taxon>
        <taxon>Sordariomycetidae</taxon>
        <taxon>Cephalothecales</taxon>
        <taxon>Cephalothecaceae</taxon>
        <taxon>Phialemonium</taxon>
    </lineage>
</organism>
<keyword evidence="4" id="KW-1185">Reference proteome</keyword>
<evidence type="ECO:0000256" key="1">
    <source>
        <dbReference type="SAM" id="MobiDB-lite"/>
    </source>
</evidence>
<gene>
    <name evidence="3" type="ORF">VTK73DRAFT_8659</name>
</gene>
<proteinExistence type="predicted"/>
<comment type="caution">
    <text evidence="3">The sequence shown here is derived from an EMBL/GenBank/DDBJ whole genome shotgun (WGS) entry which is preliminary data.</text>
</comment>
<dbReference type="EMBL" id="JAZHXJ010000065">
    <property type="protein sequence ID" value="KAL1877364.1"/>
    <property type="molecule type" value="Genomic_DNA"/>
</dbReference>
<feature type="region of interest" description="Disordered" evidence="1">
    <location>
        <begin position="192"/>
        <end position="215"/>
    </location>
</feature>
<dbReference type="InterPro" id="IPR031352">
    <property type="entry name" value="SesA"/>
</dbReference>
<evidence type="ECO:0000259" key="2">
    <source>
        <dbReference type="Pfam" id="PF17107"/>
    </source>
</evidence>